<gene>
    <name evidence="1" type="ordered locus">RPD_3309</name>
</gene>
<evidence type="ECO:0000313" key="2">
    <source>
        <dbReference type="Proteomes" id="UP000001818"/>
    </source>
</evidence>
<protein>
    <submittedName>
        <fullName evidence="1">Uncharacterized protein</fullName>
    </submittedName>
</protein>
<accession>Q134F6</accession>
<name>Q134F6_RHOPS</name>
<proteinExistence type="predicted"/>
<dbReference type="KEGG" id="rpd:RPD_3309"/>
<evidence type="ECO:0000313" key="1">
    <source>
        <dbReference type="EMBL" id="ABE40533.1"/>
    </source>
</evidence>
<dbReference type="AlphaFoldDB" id="Q134F6"/>
<sequence length="87" mass="9732">MSTTQTSRERPLLFDHSAQDFSVIPPVKLSARELRRRRHHARHQDRHRGCGRVCVLPVAVGNDIGDGAISPFVEAMKIPVPRPSAEL</sequence>
<dbReference type="HOGENOM" id="CLU_2481275_0_0_5"/>
<dbReference type="STRING" id="316057.RPD_3309"/>
<dbReference type="Proteomes" id="UP000001818">
    <property type="component" value="Chromosome"/>
</dbReference>
<organism evidence="1 2">
    <name type="scientific">Rhodopseudomonas palustris (strain BisB5)</name>
    <dbReference type="NCBI Taxonomy" id="316057"/>
    <lineage>
        <taxon>Bacteria</taxon>
        <taxon>Pseudomonadati</taxon>
        <taxon>Pseudomonadota</taxon>
        <taxon>Alphaproteobacteria</taxon>
        <taxon>Hyphomicrobiales</taxon>
        <taxon>Nitrobacteraceae</taxon>
        <taxon>Rhodopseudomonas</taxon>
    </lineage>
</organism>
<reference evidence="1 2" key="1">
    <citation type="submission" date="2006-03" db="EMBL/GenBank/DDBJ databases">
        <title>Complete sequence of Rhodopseudomonas palustris BisB5.</title>
        <authorList>
            <consortium name="US DOE Joint Genome Institute"/>
            <person name="Copeland A."/>
            <person name="Lucas S."/>
            <person name="Lapidus A."/>
            <person name="Barry K."/>
            <person name="Detter J.C."/>
            <person name="Glavina del Rio T."/>
            <person name="Hammon N."/>
            <person name="Israni S."/>
            <person name="Dalin E."/>
            <person name="Tice H."/>
            <person name="Pitluck S."/>
            <person name="Chain P."/>
            <person name="Malfatti S."/>
            <person name="Shin M."/>
            <person name="Vergez L."/>
            <person name="Schmutz J."/>
            <person name="Larimer F."/>
            <person name="Land M."/>
            <person name="Hauser L."/>
            <person name="Pelletier D.A."/>
            <person name="Kyrpides N."/>
            <person name="Lykidis A."/>
            <person name="Oda Y."/>
            <person name="Harwood C.S."/>
            <person name="Richardson P."/>
        </authorList>
    </citation>
    <scope>NUCLEOTIDE SEQUENCE [LARGE SCALE GENOMIC DNA]</scope>
    <source>
        <strain evidence="1 2">BisB5</strain>
    </source>
</reference>
<dbReference type="EMBL" id="CP000283">
    <property type="protein sequence ID" value="ABE40533.1"/>
    <property type="molecule type" value="Genomic_DNA"/>
</dbReference>